<evidence type="ECO:0000256" key="1">
    <source>
        <dbReference type="SAM" id="MobiDB-lite"/>
    </source>
</evidence>
<dbReference type="Pfam" id="PF09490">
    <property type="entry name" value="CbtA"/>
    <property type="match status" value="1"/>
</dbReference>
<dbReference type="InterPro" id="IPR012666">
    <property type="entry name" value="CbtA_put"/>
</dbReference>
<keyword evidence="2" id="KW-1133">Transmembrane helix</keyword>
<organism evidence="3 4">
    <name type="scientific">Actinokineospora spheciospongiae</name>
    <dbReference type="NCBI Taxonomy" id="909613"/>
    <lineage>
        <taxon>Bacteria</taxon>
        <taxon>Bacillati</taxon>
        <taxon>Actinomycetota</taxon>
        <taxon>Actinomycetes</taxon>
        <taxon>Pseudonocardiales</taxon>
        <taxon>Pseudonocardiaceae</taxon>
        <taxon>Actinokineospora</taxon>
    </lineage>
</organism>
<feature type="compositionally biased region" description="Basic and acidic residues" evidence="1">
    <location>
        <begin position="63"/>
        <end position="79"/>
    </location>
</feature>
<dbReference type="eggNOG" id="COG5446">
    <property type="taxonomic scope" value="Bacteria"/>
</dbReference>
<keyword evidence="4" id="KW-1185">Reference proteome</keyword>
<feature type="transmembrane region" description="Helical" evidence="2">
    <location>
        <begin position="200"/>
        <end position="219"/>
    </location>
</feature>
<protein>
    <submittedName>
        <fullName evidence="3">Putative cobalt transporter CbtA</fullName>
    </submittedName>
</protein>
<feature type="transmembrane region" description="Helical" evidence="2">
    <location>
        <begin position="21"/>
        <end position="41"/>
    </location>
</feature>
<feature type="transmembrane region" description="Helical" evidence="2">
    <location>
        <begin position="96"/>
        <end position="119"/>
    </location>
</feature>
<dbReference type="EMBL" id="AYXG01000021">
    <property type="protein sequence ID" value="EWC64124.1"/>
    <property type="molecule type" value="Genomic_DNA"/>
</dbReference>
<dbReference type="AlphaFoldDB" id="W7JDP6"/>
<feature type="region of interest" description="Disordered" evidence="1">
    <location>
        <begin position="58"/>
        <end position="85"/>
    </location>
</feature>
<gene>
    <name evidence="3" type="ORF">UO65_0556</name>
</gene>
<reference evidence="3 4" key="1">
    <citation type="journal article" date="2014" name="Genome Announc.">
        <title>Draft Genome Sequence of the Antitrypanosomally Active Sponge-Associated Bacterium Actinokineospora sp. Strain EG49.</title>
        <authorList>
            <person name="Harjes J."/>
            <person name="Ryu T."/>
            <person name="Abdelmohsen U.R."/>
            <person name="Moitinho-Silva L."/>
            <person name="Horn H."/>
            <person name="Ravasi T."/>
            <person name="Hentschel U."/>
        </authorList>
    </citation>
    <scope>NUCLEOTIDE SEQUENCE [LARGE SCALE GENOMIC DNA]</scope>
    <source>
        <strain evidence="3 4">EG49</strain>
    </source>
</reference>
<dbReference type="OrthoDB" id="6851830at2"/>
<dbReference type="Proteomes" id="UP000019277">
    <property type="component" value="Unassembled WGS sequence"/>
</dbReference>
<evidence type="ECO:0000313" key="4">
    <source>
        <dbReference type="Proteomes" id="UP000019277"/>
    </source>
</evidence>
<keyword evidence="2" id="KW-0812">Transmembrane</keyword>
<evidence type="ECO:0000256" key="2">
    <source>
        <dbReference type="SAM" id="Phobius"/>
    </source>
</evidence>
<feature type="transmembrane region" description="Helical" evidence="2">
    <location>
        <begin position="169"/>
        <end position="188"/>
    </location>
</feature>
<accession>W7JDP6</accession>
<keyword evidence="2" id="KW-0472">Membrane</keyword>
<dbReference type="STRING" id="909613.UO65_0556"/>
<feature type="transmembrane region" description="Helical" evidence="2">
    <location>
        <begin position="239"/>
        <end position="260"/>
    </location>
</feature>
<feature type="transmembrane region" description="Helical" evidence="2">
    <location>
        <begin position="131"/>
        <end position="149"/>
    </location>
</feature>
<proteinExistence type="predicted"/>
<dbReference type="RefSeq" id="WP_084175247.1">
    <property type="nucleotide sequence ID" value="NZ_AYXG01000021.1"/>
</dbReference>
<name>W7JDP6_9PSEU</name>
<sequence>MPLSETGTDRAATSAALDVRSLLVWGLLAGLLGGVLAFGFAEAFGEPSVDTAISLEEQGGAAEHSHDDGAAAGHSHGEEGAEEEVVSRSFQSTGGLAIGTVVYGLGLGGLFGLAFAFAYGRLGTASPRGTAVAVLGIGYTAVVLVPFLTYPANPPAVGRGETIGERTGLFFGMVGISLVLALVAVFVGRKLAQRLDGWTAVLVAGLGYLVLVTVAAKLLPDFQEVPDGFPGATLWEFRIASLGTSAVLWAGIGIGFAALLHRGLTRAR</sequence>
<comment type="caution">
    <text evidence="3">The sequence shown here is derived from an EMBL/GenBank/DDBJ whole genome shotgun (WGS) entry which is preliminary data.</text>
</comment>
<evidence type="ECO:0000313" key="3">
    <source>
        <dbReference type="EMBL" id="EWC64124.1"/>
    </source>
</evidence>